<protein>
    <submittedName>
        <fullName evidence="2">Uncharacterized protein</fullName>
    </submittedName>
</protein>
<evidence type="ECO:0000313" key="2">
    <source>
        <dbReference type="EMBL" id="KKT36807.1"/>
    </source>
</evidence>
<keyword evidence="1" id="KW-0812">Transmembrane</keyword>
<keyword evidence="1" id="KW-0472">Membrane</keyword>
<dbReference type="NCBIfam" id="TIGR02532">
    <property type="entry name" value="IV_pilin_GFxxxE"/>
    <property type="match status" value="1"/>
</dbReference>
<evidence type="ECO:0000313" key="3">
    <source>
        <dbReference type="Proteomes" id="UP000033815"/>
    </source>
</evidence>
<name>A0A837I7C4_9BACT</name>
<dbReference type="Pfam" id="PF07963">
    <property type="entry name" value="N_methyl"/>
    <property type="match status" value="1"/>
</dbReference>
<gene>
    <name evidence="2" type="ORF">UW25_C0004G0135</name>
</gene>
<dbReference type="Proteomes" id="UP000033815">
    <property type="component" value="Unassembled WGS sequence"/>
</dbReference>
<accession>A0A837I7C4</accession>
<dbReference type="SUPFAM" id="SSF54523">
    <property type="entry name" value="Pili subunits"/>
    <property type="match status" value="1"/>
</dbReference>
<proteinExistence type="predicted"/>
<dbReference type="PROSITE" id="PS00409">
    <property type="entry name" value="PROKAR_NTER_METHYL"/>
    <property type="match status" value="1"/>
</dbReference>
<dbReference type="InterPro" id="IPR045584">
    <property type="entry name" value="Pilin-like"/>
</dbReference>
<dbReference type="InterPro" id="IPR012902">
    <property type="entry name" value="N_methyl_site"/>
</dbReference>
<keyword evidence="1" id="KW-1133">Transmembrane helix</keyword>
<reference evidence="2 3" key="1">
    <citation type="journal article" date="2015" name="Nature">
        <title>rRNA introns, odd ribosomes, and small enigmatic genomes across a large radiation of phyla.</title>
        <authorList>
            <person name="Brown C.T."/>
            <person name="Hug L.A."/>
            <person name="Thomas B.C."/>
            <person name="Sharon I."/>
            <person name="Castelle C.J."/>
            <person name="Singh A."/>
            <person name="Wilkins M.J."/>
            <person name="Williams K.H."/>
            <person name="Banfield J.F."/>
        </authorList>
    </citation>
    <scope>NUCLEOTIDE SEQUENCE [LARGE SCALE GENOMIC DNA]</scope>
</reference>
<comment type="caution">
    <text evidence="2">The sequence shown here is derived from an EMBL/GenBank/DDBJ whole genome shotgun (WGS) entry which is preliminary data.</text>
</comment>
<organism evidence="2 3">
    <name type="scientific">Candidatus Nomurabacteria bacterium GW2011_GWB1_44_12</name>
    <dbReference type="NCBI Taxonomy" id="1618748"/>
    <lineage>
        <taxon>Bacteria</taxon>
        <taxon>Candidatus Nomuraibacteriota</taxon>
    </lineage>
</organism>
<evidence type="ECO:0000256" key="1">
    <source>
        <dbReference type="SAM" id="Phobius"/>
    </source>
</evidence>
<dbReference type="EMBL" id="LCHP01000004">
    <property type="protein sequence ID" value="KKT36807.1"/>
    <property type="molecule type" value="Genomic_DNA"/>
</dbReference>
<dbReference type="AlphaFoldDB" id="A0A837I7C4"/>
<feature type="transmembrane region" description="Helical" evidence="1">
    <location>
        <begin position="12"/>
        <end position="37"/>
    </location>
</feature>
<sequence length="179" mass="19244">MKLANSQRGFTLIEMTVSLGLFTIIMFIATSAFLSIVNTDRKARSVRIAADNLNIALEDMSRRIKTGSNYYCGAGGETLLSVNNCTSGVNSILFFTDQNGDRTKYEKFGTSIRRDGTPITSTEIIISGLNFIVSGSAVGSADNKQPMVTIVIDGSLGSGATESGFKIQTTVTQRAYDNQ</sequence>